<evidence type="ECO:0000313" key="2">
    <source>
        <dbReference type="Proteomes" id="UP001396334"/>
    </source>
</evidence>
<keyword evidence="2" id="KW-1185">Reference proteome</keyword>
<gene>
    <name evidence="1" type="ORF">V6N11_078062</name>
</gene>
<reference evidence="1 2" key="1">
    <citation type="journal article" date="2024" name="G3 (Bethesda)">
        <title>Genome assembly of Hibiscus sabdariffa L. provides insights into metabolisms of medicinal natural products.</title>
        <authorList>
            <person name="Kim T."/>
        </authorList>
    </citation>
    <scope>NUCLEOTIDE SEQUENCE [LARGE SCALE GENOMIC DNA]</scope>
    <source>
        <strain evidence="1">TK-2024</strain>
        <tissue evidence="1">Old leaves</tissue>
    </source>
</reference>
<organism evidence="1 2">
    <name type="scientific">Hibiscus sabdariffa</name>
    <name type="common">roselle</name>
    <dbReference type="NCBI Taxonomy" id="183260"/>
    <lineage>
        <taxon>Eukaryota</taxon>
        <taxon>Viridiplantae</taxon>
        <taxon>Streptophyta</taxon>
        <taxon>Embryophyta</taxon>
        <taxon>Tracheophyta</taxon>
        <taxon>Spermatophyta</taxon>
        <taxon>Magnoliopsida</taxon>
        <taxon>eudicotyledons</taxon>
        <taxon>Gunneridae</taxon>
        <taxon>Pentapetalae</taxon>
        <taxon>rosids</taxon>
        <taxon>malvids</taxon>
        <taxon>Malvales</taxon>
        <taxon>Malvaceae</taxon>
        <taxon>Malvoideae</taxon>
        <taxon>Hibiscus</taxon>
    </lineage>
</organism>
<dbReference type="Proteomes" id="UP001396334">
    <property type="component" value="Unassembled WGS sequence"/>
</dbReference>
<dbReference type="EMBL" id="JBBPBN010000006">
    <property type="protein sequence ID" value="KAK9036041.1"/>
    <property type="molecule type" value="Genomic_DNA"/>
</dbReference>
<name>A0ABR2TEW1_9ROSI</name>
<comment type="caution">
    <text evidence="1">The sequence shown here is derived from an EMBL/GenBank/DDBJ whole genome shotgun (WGS) entry which is preliminary data.</text>
</comment>
<proteinExistence type="predicted"/>
<evidence type="ECO:0000313" key="1">
    <source>
        <dbReference type="EMBL" id="KAK9036041.1"/>
    </source>
</evidence>
<protein>
    <submittedName>
        <fullName evidence="1">Uncharacterized protein</fullName>
    </submittedName>
</protein>
<accession>A0ABR2TEW1</accession>
<sequence>MLGQHDPLSLAKPVLVAIPVYLYVRTWTNLSGNGNSIKFWDDVWIPTLGLLRDWVTQQQHTISIIGFQDSIQDNGLWDVSELNDFFPISVVPHLLGVHPPSPHAGPHTDVSMAYHARAGHDELRKTAAQSHDAPCADFMRKLFTMSCATVRILSLHRQV</sequence>